<comment type="caution">
    <text evidence="1">The sequence shown here is derived from an EMBL/GenBank/DDBJ whole genome shotgun (WGS) entry which is preliminary data.</text>
</comment>
<dbReference type="OrthoDB" id="5368615at2759"/>
<sequence length="196" mass="21505">MSQVGRRPDGLPEGYLAILKDRRRALVVGMGEVRMIRFNQAPAIGTYGLGSCSVVAVWSADAAILAHIPPNPSNLNLDSRVSEENVRAMMREVKRIRDENSYLFPTAGTTIICGRWWHEGPPMSGFETMANGARLLPDQVDIMKRALTEMGYGHEIIEYNVPPNRTGMGAGTAIVVNRGPGQRVAVYLDDQIVVGR</sequence>
<evidence type="ECO:0000313" key="1">
    <source>
        <dbReference type="EMBL" id="RDW65725.1"/>
    </source>
</evidence>
<dbReference type="Proteomes" id="UP000256690">
    <property type="component" value="Unassembled WGS sequence"/>
</dbReference>
<dbReference type="AlphaFoldDB" id="A0A3D8QVC8"/>
<proteinExistence type="predicted"/>
<protein>
    <submittedName>
        <fullName evidence="1">Uncharacterized protein</fullName>
    </submittedName>
</protein>
<accession>A0A3D8QVC8</accession>
<dbReference type="EMBL" id="PVWQ01000013">
    <property type="protein sequence ID" value="RDW65725.1"/>
    <property type="molecule type" value="Genomic_DNA"/>
</dbReference>
<keyword evidence="2" id="KW-1185">Reference proteome</keyword>
<gene>
    <name evidence="1" type="ORF">DSM5745_09464</name>
</gene>
<evidence type="ECO:0000313" key="2">
    <source>
        <dbReference type="Proteomes" id="UP000256690"/>
    </source>
</evidence>
<reference evidence="1 2" key="1">
    <citation type="journal article" date="2018" name="IMA Fungus">
        <title>IMA Genome-F 9: Draft genome sequence of Annulohypoxylon stygium, Aspergillus mulundensis, Berkeleyomyces basicola (syn. Thielaviopsis basicola), Ceratocystis smalleyi, two Cercospora beticola strains, Coleophoma cylindrospora, Fusarium fracticaudum, Phialophora cf. hyalina, and Morchella septimelata.</title>
        <authorList>
            <person name="Wingfield B.D."/>
            <person name="Bills G.F."/>
            <person name="Dong Y."/>
            <person name="Huang W."/>
            <person name="Nel W.J."/>
            <person name="Swalarsk-Parry B.S."/>
            <person name="Vaghefi N."/>
            <person name="Wilken P.M."/>
            <person name="An Z."/>
            <person name="de Beer Z.W."/>
            <person name="De Vos L."/>
            <person name="Chen L."/>
            <person name="Duong T.A."/>
            <person name="Gao Y."/>
            <person name="Hammerbacher A."/>
            <person name="Kikkert J.R."/>
            <person name="Li Y."/>
            <person name="Li H."/>
            <person name="Li K."/>
            <person name="Li Q."/>
            <person name="Liu X."/>
            <person name="Ma X."/>
            <person name="Naidoo K."/>
            <person name="Pethybridge S.J."/>
            <person name="Sun J."/>
            <person name="Steenkamp E.T."/>
            <person name="van der Nest M.A."/>
            <person name="van Wyk S."/>
            <person name="Wingfield M.J."/>
            <person name="Xiong C."/>
            <person name="Yue Q."/>
            <person name="Zhang X."/>
        </authorList>
    </citation>
    <scope>NUCLEOTIDE SEQUENCE [LARGE SCALE GENOMIC DNA]</scope>
    <source>
        <strain evidence="1 2">DSM 5745</strain>
    </source>
</reference>
<organism evidence="1 2">
    <name type="scientific">Aspergillus mulundensis</name>
    <dbReference type="NCBI Taxonomy" id="1810919"/>
    <lineage>
        <taxon>Eukaryota</taxon>
        <taxon>Fungi</taxon>
        <taxon>Dikarya</taxon>
        <taxon>Ascomycota</taxon>
        <taxon>Pezizomycotina</taxon>
        <taxon>Eurotiomycetes</taxon>
        <taxon>Eurotiomycetidae</taxon>
        <taxon>Eurotiales</taxon>
        <taxon>Aspergillaceae</taxon>
        <taxon>Aspergillus</taxon>
        <taxon>Aspergillus subgen. Nidulantes</taxon>
    </lineage>
</organism>
<name>A0A3D8QVC8_9EURO</name>
<dbReference type="RefSeq" id="XP_026599828.1">
    <property type="nucleotide sequence ID" value="XM_026751480.1"/>
</dbReference>
<dbReference type="GeneID" id="38119834"/>